<name>A0A017SHC8_ASPRC</name>
<accession>A0A017SHC8</accession>
<reference evidence="2" key="1">
    <citation type="journal article" date="2014" name="Nat. Commun.">
        <title>Genomic adaptations of the halophilic Dead Sea filamentous fungus Eurotium rubrum.</title>
        <authorList>
            <person name="Kis-Papo T."/>
            <person name="Weig A.R."/>
            <person name="Riley R."/>
            <person name="Persoh D."/>
            <person name="Salamov A."/>
            <person name="Sun H."/>
            <person name="Lipzen A."/>
            <person name="Wasser S.P."/>
            <person name="Rambold G."/>
            <person name="Grigoriev I.V."/>
            <person name="Nevo E."/>
        </authorList>
    </citation>
    <scope>NUCLEOTIDE SEQUENCE [LARGE SCALE GENOMIC DNA]</scope>
    <source>
        <strain evidence="2">CBS 135680</strain>
    </source>
</reference>
<sequence>MVTMSFEFGFTLPNGTRIVHGEGSLTKPACSPELGLPGTLQVLSPGHGHESSCISFSGPNGLFQFDTTCRMPRHVHMSLRADGPGLRYVVEKLIILNGIAVAEIKGEIYVIPPGCMVTIAHGVPHAWVAAPEGLDLQALGIADGSLVSNGRFLATKTLMNEEEYVQCDDLHSIRIVDMDVEYLKKNAWFVWGRSCRKL</sequence>
<dbReference type="OrthoDB" id="3452821at2759"/>
<dbReference type="SUPFAM" id="SSF51182">
    <property type="entry name" value="RmlC-like cupins"/>
    <property type="match status" value="1"/>
</dbReference>
<dbReference type="GeneID" id="63702462"/>
<keyword evidence="2" id="KW-1185">Reference proteome</keyword>
<proteinExistence type="predicted"/>
<organism evidence="1 2">
    <name type="scientific">Aspergillus ruber (strain CBS 135680)</name>
    <dbReference type="NCBI Taxonomy" id="1388766"/>
    <lineage>
        <taxon>Eukaryota</taxon>
        <taxon>Fungi</taxon>
        <taxon>Dikarya</taxon>
        <taxon>Ascomycota</taxon>
        <taxon>Pezizomycotina</taxon>
        <taxon>Eurotiomycetes</taxon>
        <taxon>Eurotiomycetidae</taxon>
        <taxon>Eurotiales</taxon>
        <taxon>Aspergillaceae</taxon>
        <taxon>Aspergillus</taxon>
        <taxon>Aspergillus subgen. Aspergillus</taxon>
    </lineage>
</organism>
<gene>
    <name evidence="1" type="ORF">EURHEDRAFT_536714</name>
</gene>
<dbReference type="Proteomes" id="UP000019804">
    <property type="component" value="Unassembled WGS sequence"/>
</dbReference>
<dbReference type="AlphaFoldDB" id="A0A017SHC8"/>
<protein>
    <submittedName>
        <fullName evidence="1">Uncharacterized protein</fullName>
    </submittedName>
</protein>
<dbReference type="RefSeq" id="XP_040639388.1">
    <property type="nucleotide sequence ID" value="XM_040787338.1"/>
</dbReference>
<evidence type="ECO:0000313" key="2">
    <source>
        <dbReference type="Proteomes" id="UP000019804"/>
    </source>
</evidence>
<dbReference type="InterPro" id="IPR011051">
    <property type="entry name" value="RmlC_Cupin_sf"/>
</dbReference>
<evidence type="ECO:0000313" key="1">
    <source>
        <dbReference type="EMBL" id="EYE95700.1"/>
    </source>
</evidence>
<dbReference type="HOGENOM" id="CLU_1299723_0_0_1"/>
<dbReference type="EMBL" id="KK088421">
    <property type="protein sequence ID" value="EYE95700.1"/>
    <property type="molecule type" value="Genomic_DNA"/>
</dbReference>